<feature type="signal peptide" evidence="2">
    <location>
        <begin position="1"/>
        <end position="28"/>
    </location>
</feature>
<dbReference type="RefSeq" id="XP_029345875.1">
    <property type="nucleotide sequence ID" value="XM_029490015.1"/>
</dbReference>
<organism evidence="3 4">
    <name type="scientific">Acyrthosiphon pisum</name>
    <name type="common">Pea aphid</name>
    <dbReference type="NCBI Taxonomy" id="7029"/>
    <lineage>
        <taxon>Eukaryota</taxon>
        <taxon>Metazoa</taxon>
        <taxon>Ecdysozoa</taxon>
        <taxon>Arthropoda</taxon>
        <taxon>Hexapoda</taxon>
        <taxon>Insecta</taxon>
        <taxon>Pterygota</taxon>
        <taxon>Neoptera</taxon>
        <taxon>Paraneoptera</taxon>
        <taxon>Hemiptera</taxon>
        <taxon>Sternorrhyncha</taxon>
        <taxon>Aphidomorpha</taxon>
        <taxon>Aphidoidea</taxon>
        <taxon>Aphididae</taxon>
        <taxon>Macrosiphini</taxon>
        <taxon>Acyrthosiphon</taxon>
    </lineage>
</organism>
<dbReference type="GeneID" id="115034164"/>
<evidence type="ECO:0008006" key="5">
    <source>
        <dbReference type="Google" id="ProtNLM"/>
    </source>
</evidence>
<dbReference type="KEGG" id="api:115034164"/>
<proteinExistence type="predicted"/>
<evidence type="ECO:0000256" key="2">
    <source>
        <dbReference type="SAM" id="SignalP"/>
    </source>
</evidence>
<evidence type="ECO:0000313" key="3">
    <source>
        <dbReference type="EnsemblMetazoa" id="XP_029345875.1"/>
    </source>
</evidence>
<reference evidence="3" key="2">
    <citation type="submission" date="2022-06" db="UniProtKB">
        <authorList>
            <consortium name="EnsemblMetazoa"/>
        </authorList>
    </citation>
    <scope>IDENTIFICATION</scope>
</reference>
<keyword evidence="4" id="KW-1185">Reference proteome</keyword>
<dbReference type="Pfam" id="PF12259">
    <property type="entry name" value="Baculo_F"/>
    <property type="match status" value="1"/>
</dbReference>
<keyword evidence="1" id="KW-0812">Transmembrane</keyword>
<evidence type="ECO:0000313" key="4">
    <source>
        <dbReference type="Proteomes" id="UP000007819"/>
    </source>
</evidence>
<keyword evidence="1" id="KW-0472">Membrane</keyword>
<keyword evidence="2" id="KW-0732">Signal</keyword>
<evidence type="ECO:0000256" key="1">
    <source>
        <dbReference type="SAM" id="Phobius"/>
    </source>
</evidence>
<keyword evidence="1" id="KW-1133">Transmembrane helix</keyword>
<protein>
    <recommendedName>
        <fullName evidence="5">Envelope fusion protein</fullName>
    </recommendedName>
</protein>
<feature type="chain" id="PRO_5035756276" description="Envelope fusion protein" evidence="2">
    <location>
        <begin position="29"/>
        <end position="619"/>
    </location>
</feature>
<dbReference type="EnsemblMetazoa" id="XM_029490015.1">
    <property type="protein sequence ID" value="XP_029345875.1"/>
    <property type="gene ID" value="LOC115034164"/>
</dbReference>
<sequence length="619" mass="69950">MQTRCPSPKMKTTLLITIVNGLIALSRCSDQYNITQFDSPPMYYHAMGNLCITDSYWNLLTYVNLKNYDEQTRMIDKGIEHVTQECKKLYGTTAACEQFVVQASAIMKQIESNRLRVLSSVHKTAHDIKKRGLFNAVGRVANVLFGTCDESDAEKFYNQINEFNRFKLSTSHLMQSQTTIIRNTVNDINETMQSVMKQAEVVDDLITHERITEMQSNLILTINLLSIEVENLVDIVNYATLGHIHSSIMSPKTITQQMSDIKSKLPPNSEFPLEITTNSISDFFKIATVTVISVDDTLIFSIEIPVTNGMRFMIYEVIPLPMQLTQDQVIVIEAESAYLAVDKTQRNFISFGEHQLTECIVLKNAFVCPNEHPIDVNDQLQNCEQSLFNSPPSIPNNCNKKILFSKPTVWHRLAGENTWLFVVQNEAITIPCENDIKPIRVTLNNIGKISINPKCKIYTKNTILIPTRKFKSKVFIDFFPNIPLNIIPINFNNTGGVDRRHISTNKGIQYNFKNLARDAGDLKSLQEQITAELNNNNNQQRHTYTTTTVTIIVIIIILIIIVILYVLHRKLSTLKNKWKPGGTGSPNVLSSTACTNTEAEPIACIKTGARAKSLLPEII</sequence>
<dbReference type="OrthoDB" id="6624460at2759"/>
<dbReference type="AlphaFoldDB" id="A0A8R2NQY6"/>
<dbReference type="InterPro" id="IPR022048">
    <property type="entry name" value="Envelope_fusion-like"/>
</dbReference>
<dbReference type="Proteomes" id="UP000007819">
    <property type="component" value="Chromosome A2"/>
</dbReference>
<accession>A0A8R2NQY6</accession>
<name>A0A8R2NQY6_ACYPI</name>
<reference evidence="4" key="1">
    <citation type="submission" date="2010-06" db="EMBL/GenBank/DDBJ databases">
        <authorList>
            <person name="Jiang H."/>
            <person name="Abraham K."/>
            <person name="Ali S."/>
            <person name="Alsbrooks S.L."/>
            <person name="Anim B.N."/>
            <person name="Anosike U.S."/>
            <person name="Attaway T."/>
            <person name="Bandaranaike D.P."/>
            <person name="Battles P.K."/>
            <person name="Bell S.N."/>
            <person name="Bell A.V."/>
            <person name="Beltran B."/>
            <person name="Bickham C."/>
            <person name="Bustamante Y."/>
            <person name="Caleb T."/>
            <person name="Canada A."/>
            <person name="Cardenas V."/>
            <person name="Carter K."/>
            <person name="Chacko J."/>
            <person name="Chandrabose M.N."/>
            <person name="Chavez D."/>
            <person name="Chavez A."/>
            <person name="Chen L."/>
            <person name="Chu H.-S."/>
            <person name="Claassen K.J."/>
            <person name="Cockrell R."/>
            <person name="Collins M."/>
            <person name="Cooper J.A."/>
            <person name="Cree A."/>
            <person name="Curry S.M."/>
            <person name="Da Y."/>
            <person name="Dao M.D."/>
            <person name="Das B."/>
            <person name="Davila M.-L."/>
            <person name="Davy-Carroll L."/>
            <person name="Denson S."/>
            <person name="Dinh H."/>
            <person name="Ebong V.E."/>
            <person name="Edwards J.R."/>
            <person name="Egan A."/>
            <person name="El-Daye J."/>
            <person name="Escobedo L."/>
            <person name="Fernandez S."/>
            <person name="Fernando P.R."/>
            <person name="Flagg N."/>
            <person name="Forbes L.D."/>
            <person name="Fowler R.G."/>
            <person name="Fu Q."/>
            <person name="Gabisi R.A."/>
            <person name="Ganer J."/>
            <person name="Garbino Pronczuk A."/>
            <person name="Garcia R.M."/>
            <person name="Garner T."/>
            <person name="Garrett T.E."/>
            <person name="Gonzalez D.A."/>
            <person name="Hamid H."/>
            <person name="Hawkins E.S."/>
            <person name="Hirani K."/>
            <person name="Hogues M.E."/>
            <person name="Hollins B."/>
            <person name="Hsiao C.-H."/>
            <person name="Jabil R."/>
            <person name="James M.L."/>
            <person name="Jhangiani S.N."/>
            <person name="Johnson B."/>
            <person name="Johnson Q."/>
            <person name="Joshi V."/>
            <person name="Kalu J.B."/>
            <person name="Kam C."/>
            <person name="Kashfia A."/>
            <person name="Keebler J."/>
            <person name="Kisamo H."/>
            <person name="Kovar C.L."/>
            <person name="Lago L.A."/>
            <person name="Lai C.-Y."/>
            <person name="Laidlaw J."/>
            <person name="Lara F."/>
            <person name="Le T.-K."/>
            <person name="Lee S.L."/>
            <person name="Legall F.H."/>
            <person name="Lemon S.J."/>
            <person name="Lewis L.R."/>
            <person name="Li B."/>
            <person name="Liu Y."/>
            <person name="Liu Y.-S."/>
            <person name="Lopez J."/>
            <person name="Lozado R.J."/>
            <person name="Lu J."/>
            <person name="Madu R.C."/>
            <person name="Maheshwari M."/>
            <person name="Maheshwari R."/>
            <person name="Malloy K."/>
            <person name="Martinez E."/>
            <person name="Mathew T."/>
            <person name="Mercado I.C."/>
            <person name="Mercado C."/>
            <person name="Meyer B."/>
            <person name="Montgomery K."/>
            <person name="Morgan M.B."/>
            <person name="Munidasa M."/>
            <person name="Nazareth L.V."/>
            <person name="Nelson J."/>
            <person name="Ng B.M."/>
            <person name="Nguyen N.B."/>
            <person name="Nguyen P.Q."/>
            <person name="Nguyen T."/>
            <person name="Obregon M."/>
            <person name="Okwuonu G.O."/>
            <person name="Onwere C.G."/>
            <person name="Orozco G."/>
            <person name="Parra A."/>
            <person name="Patel S."/>
            <person name="Patil S."/>
            <person name="Perez A."/>
            <person name="Perez Y."/>
            <person name="Pham C."/>
            <person name="Primus E.L."/>
            <person name="Pu L.-L."/>
            <person name="Puazo M."/>
            <person name="Qin X."/>
            <person name="Quiroz J.B."/>
            <person name="Reese J."/>
            <person name="Richards S."/>
            <person name="Rives C.M."/>
            <person name="Robberts R."/>
            <person name="Ruiz S.J."/>
            <person name="Ruiz M.J."/>
            <person name="Santibanez J."/>
            <person name="Schneider B.W."/>
            <person name="Sisson I."/>
            <person name="Smith M."/>
            <person name="Sodergren E."/>
            <person name="Song X.-Z."/>
            <person name="Song B.B."/>
            <person name="Summersgill H."/>
            <person name="Thelus R."/>
            <person name="Thornton R.D."/>
            <person name="Trejos Z.Y."/>
            <person name="Usmani K."/>
            <person name="Vattathil S."/>
            <person name="Villasana D."/>
            <person name="Walker D.L."/>
            <person name="Wang S."/>
            <person name="Wang K."/>
            <person name="White C.S."/>
            <person name="Williams A.C."/>
            <person name="Williamson J."/>
            <person name="Wilson K."/>
            <person name="Woghiren I.O."/>
            <person name="Woodworth J.R."/>
            <person name="Worley K.C."/>
            <person name="Wright R.A."/>
            <person name="Wu W."/>
            <person name="Young L."/>
            <person name="Zhang L."/>
            <person name="Zhang J."/>
            <person name="Zhu Y."/>
            <person name="Muzny D.M."/>
            <person name="Weinstock G."/>
            <person name="Gibbs R.A."/>
        </authorList>
    </citation>
    <scope>NUCLEOTIDE SEQUENCE [LARGE SCALE GENOMIC DNA]</scope>
    <source>
        <strain evidence="4">LSR1</strain>
    </source>
</reference>
<feature type="transmembrane region" description="Helical" evidence="1">
    <location>
        <begin position="544"/>
        <end position="567"/>
    </location>
</feature>